<dbReference type="SUPFAM" id="SSF50370">
    <property type="entry name" value="Ricin B-like lectins"/>
    <property type="match status" value="1"/>
</dbReference>
<dbReference type="SMART" id="SM00458">
    <property type="entry name" value="RICIN"/>
    <property type="match status" value="1"/>
</dbReference>
<dbReference type="eggNOG" id="COG3291">
    <property type="taxonomic scope" value="Bacteria"/>
</dbReference>
<name>K4RC93_STRDJ</name>
<dbReference type="InterPro" id="IPR035992">
    <property type="entry name" value="Ricin_B-like_lectins"/>
</dbReference>
<reference evidence="3 4" key="1">
    <citation type="journal article" date="2012" name="J. Bacteriol.">
        <title>Genome sequence of the bacterium Streptomyces davawensis JCM 4913 and heterologous production of the unique antibiotic roseoflavin.</title>
        <authorList>
            <person name="Jankowitsch F."/>
            <person name="Schwarz J."/>
            <person name="Ruckert C."/>
            <person name="Gust B."/>
            <person name="Szczepanowski R."/>
            <person name="Blom J."/>
            <person name="Pelzer S."/>
            <person name="Kalinowski J."/>
            <person name="Mack M."/>
        </authorList>
    </citation>
    <scope>NUCLEOTIDE SEQUENCE [LARGE SCALE GENOMIC DNA]</scope>
    <source>
        <strain evidence="4">DSM 101723 / JCM 4913 / KCC S-0913 / 768</strain>
    </source>
</reference>
<protein>
    <submittedName>
        <fullName evidence="3">Putative secreted protein</fullName>
    </submittedName>
</protein>
<gene>
    <name evidence="3" type="ORF">BN159_6085</name>
</gene>
<dbReference type="PROSITE" id="PS50231">
    <property type="entry name" value="RICIN_B_LECTIN"/>
    <property type="match status" value="1"/>
</dbReference>
<organism evidence="3 4">
    <name type="scientific">Streptomyces davaonensis (strain DSM 101723 / JCM 4913 / KCC S-0913 / 768)</name>
    <dbReference type="NCBI Taxonomy" id="1214101"/>
    <lineage>
        <taxon>Bacteria</taxon>
        <taxon>Bacillati</taxon>
        <taxon>Actinomycetota</taxon>
        <taxon>Actinomycetes</taxon>
        <taxon>Kitasatosporales</taxon>
        <taxon>Streptomycetaceae</taxon>
        <taxon>Streptomyces</taxon>
    </lineage>
</organism>
<feature type="chain" id="PRO_5003879886" evidence="1">
    <location>
        <begin position="29"/>
        <end position="166"/>
    </location>
</feature>
<evidence type="ECO:0000259" key="2">
    <source>
        <dbReference type="SMART" id="SM00458"/>
    </source>
</evidence>
<proteinExistence type="predicted"/>
<dbReference type="PATRIC" id="fig|1214101.3.peg.6168"/>
<feature type="signal peptide" evidence="1">
    <location>
        <begin position="1"/>
        <end position="28"/>
    </location>
</feature>
<dbReference type="HOGENOM" id="CLU_095794_1_0_11"/>
<feature type="domain" description="Ricin B lectin" evidence="2">
    <location>
        <begin position="30"/>
        <end position="166"/>
    </location>
</feature>
<sequence>MHVKSLTKISAVAASALCALAFATPAQAEDDFRPFTNRATGKCLAVPNSSVANGTGLVQWGCNGYSEQNWTLTHVAGGNGDRWTIRNQNSLKCIAIPQSSTANGTQAIQWTCDSSNTDQVFIKDSWGRLRNLNSDKCLAVPNSSTANGTEIIQWTCSENFNQRWAY</sequence>
<evidence type="ECO:0000256" key="1">
    <source>
        <dbReference type="SAM" id="SignalP"/>
    </source>
</evidence>
<keyword evidence="1" id="KW-0732">Signal</keyword>
<dbReference type="InterPro" id="IPR000772">
    <property type="entry name" value="Ricin_B_lectin"/>
</dbReference>
<dbReference type="Proteomes" id="UP000008043">
    <property type="component" value="Chromosome"/>
</dbReference>
<dbReference type="RefSeq" id="WP_015660800.1">
    <property type="nucleotide sequence ID" value="NC_020504.1"/>
</dbReference>
<keyword evidence="4" id="KW-1185">Reference proteome</keyword>
<dbReference type="EMBL" id="HE971709">
    <property type="protein sequence ID" value="CCK30464.1"/>
    <property type="molecule type" value="Genomic_DNA"/>
</dbReference>
<evidence type="ECO:0000313" key="4">
    <source>
        <dbReference type="Proteomes" id="UP000008043"/>
    </source>
</evidence>
<dbReference type="KEGG" id="sdv:BN159_6085"/>
<dbReference type="Gene3D" id="2.80.10.50">
    <property type="match status" value="3"/>
</dbReference>
<dbReference type="AlphaFoldDB" id="K4RC93"/>
<evidence type="ECO:0000313" key="3">
    <source>
        <dbReference type="EMBL" id="CCK30464.1"/>
    </source>
</evidence>
<dbReference type="Pfam" id="PF00652">
    <property type="entry name" value="Ricin_B_lectin"/>
    <property type="match status" value="1"/>
</dbReference>
<dbReference type="STRING" id="1214101.BN159_6085"/>
<accession>K4RC93</accession>
<dbReference type="CDD" id="cd00161">
    <property type="entry name" value="beta-trefoil_Ricin-like"/>
    <property type="match status" value="1"/>
</dbReference>